<reference evidence="2" key="1">
    <citation type="submission" date="2021-01" db="EMBL/GenBank/DDBJ databases">
        <authorList>
            <person name="Corre E."/>
            <person name="Pelletier E."/>
            <person name="Niang G."/>
            <person name="Scheremetjew M."/>
            <person name="Finn R."/>
            <person name="Kale V."/>
            <person name="Holt S."/>
            <person name="Cochrane G."/>
            <person name="Meng A."/>
            <person name="Brown T."/>
            <person name="Cohen L."/>
        </authorList>
    </citation>
    <scope>NUCLEOTIDE SEQUENCE</scope>
    <source>
        <strain evidence="2">CCMP3303</strain>
    </source>
</reference>
<feature type="compositionally biased region" description="Basic and acidic residues" evidence="1">
    <location>
        <begin position="1"/>
        <end position="12"/>
    </location>
</feature>
<feature type="compositionally biased region" description="Acidic residues" evidence="1">
    <location>
        <begin position="227"/>
        <end position="241"/>
    </location>
</feature>
<sequence length="267" mass="28837">MNIDRGSNDRNESINASSRVDRGSFGVSDRMAGAEAGASGNFPPQQKKVESICSPLQQTLASSSPPDVGGNEQKLAFGCKNSSLSPSPQGESKDLLTTIAEIAAVAEPRKKVARQANGRPHVIKEEVAPSTQPSQEGASKASVDDVEIQDRVGSCVSGSLNDFDTPPSTYRISHEKCFLKYAQDHLLWLLDEREGRIPIQQNTTESYRLSHEEGHLSFASRLSVDLEDDDDETVSTGDLDDISSLGDDDNKSSLAQGEIFKSPYPPE</sequence>
<name>A0A6U0JBU3_9STRA</name>
<gene>
    <name evidence="2" type="ORF">MPOL1434_LOCUS4888</name>
</gene>
<feature type="compositionally biased region" description="Polar residues" evidence="1">
    <location>
        <begin position="54"/>
        <end position="65"/>
    </location>
</feature>
<dbReference type="EMBL" id="HBEJ01008294">
    <property type="protein sequence ID" value="CAD8368340.1"/>
    <property type="molecule type" value="Transcribed_RNA"/>
</dbReference>
<feature type="region of interest" description="Disordered" evidence="1">
    <location>
        <begin position="227"/>
        <end position="267"/>
    </location>
</feature>
<evidence type="ECO:0000256" key="1">
    <source>
        <dbReference type="SAM" id="MobiDB-lite"/>
    </source>
</evidence>
<dbReference type="AlphaFoldDB" id="A0A6U0JBU3"/>
<protein>
    <submittedName>
        <fullName evidence="2">Uncharacterized protein</fullName>
    </submittedName>
</protein>
<proteinExistence type="predicted"/>
<organism evidence="2">
    <name type="scientific">Minutocellus polymorphus</name>
    <dbReference type="NCBI Taxonomy" id="265543"/>
    <lineage>
        <taxon>Eukaryota</taxon>
        <taxon>Sar</taxon>
        <taxon>Stramenopiles</taxon>
        <taxon>Ochrophyta</taxon>
        <taxon>Bacillariophyta</taxon>
        <taxon>Mediophyceae</taxon>
        <taxon>Cymatosirophycidae</taxon>
        <taxon>Cymatosirales</taxon>
        <taxon>Cymatosiraceae</taxon>
        <taxon>Minutocellus</taxon>
    </lineage>
</organism>
<accession>A0A6U0JBU3</accession>
<evidence type="ECO:0000313" key="2">
    <source>
        <dbReference type="EMBL" id="CAD8368340.1"/>
    </source>
</evidence>
<feature type="compositionally biased region" description="Polar residues" evidence="1">
    <location>
        <begin position="80"/>
        <end position="90"/>
    </location>
</feature>
<feature type="region of interest" description="Disordered" evidence="1">
    <location>
        <begin position="110"/>
        <end position="145"/>
    </location>
</feature>
<feature type="region of interest" description="Disordered" evidence="1">
    <location>
        <begin position="1"/>
        <end position="92"/>
    </location>
</feature>